<evidence type="ECO:0000256" key="2">
    <source>
        <dbReference type="ARBA" id="ARBA00022737"/>
    </source>
</evidence>
<dbReference type="PROSITE" id="PS50082">
    <property type="entry name" value="WD_REPEATS_2"/>
    <property type="match status" value="1"/>
</dbReference>
<sequence>MTHTGFRIQPDWDKALSENSKYIWFHQYDSSSTKYRKLEYRNPILVPDDEDITCNLISQNLLQLLSHNPQISKFFQRPDSCYDLLSSTAKNPRTHLSSFDVSPSGELFIASFSGPTLKLYESQTGIVRRSLEGHVGDIFTSKFFPSGLVALTAGSDMQLKIWCLITGRCAATLAPKCAGAVTGINIDNKNEPGGHRAGILDTAIIDRGRNIASIDRLGWLRLWDVATQTCLSAIPVTPSALEVRTASSIVLEEVTCLAIRKHPNLPIQSTSPEDKFSEPWYQIRETSSTIAQEVSTSDALIAVGTGTNASVRLYELANRQKGCVAQCTLPSANGSVESCAFPEELPASMSKRLQLIDVPKSCVSTFMDYGLFAGSQHGELTSWDIRQTRQPLWLLTHEKGAVQHIRVCRRPNCQYLIVIVSQSDGRTLVYPYNPAVGQDNSSSSSSLPSSSIPISLELTGVNCEPMRGVSVVYKESGDLSVWSATRSGKIHQYKKLSDEISFRSLQMNNT</sequence>
<dbReference type="SMART" id="SM00320">
    <property type="entry name" value="WD40"/>
    <property type="match status" value="3"/>
</dbReference>
<dbReference type="WBParaSite" id="TREG1_116890.1">
    <property type="protein sequence ID" value="TREG1_116890.1"/>
    <property type="gene ID" value="TREG1_116890"/>
</dbReference>
<keyword evidence="2" id="KW-0677">Repeat</keyword>
<dbReference type="PANTHER" id="PTHR19857:SF19">
    <property type="entry name" value="26S PROTEASOME REGULATORY SUBUNIT RPN14"/>
    <property type="match status" value="1"/>
</dbReference>
<keyword evidence="1 5" id="KW-0853">WD repeat</keyword>
<dbReference type="SUPFAM" id="SSF50978">
    <property type="entry name" value="WD40 repeat-like"/>
    <property type="match status" value="1"/>
</dbReference>
<evidence type="ECO:0008006" key="8">
    <source>
        <dbReference type="Google" id="ProtNLM"/>
    </source>
</evidence>
<dbReference type="Gene3D" id="2.130.10.10">
    <property type="entry name" value="YVTN repeat-like/Quinoprotein amine dehydrogenase"/>
    <property type="match status" value="2"/>
</dbReference>
<dbReference type="AlphaFoldDB" id="A0AA85IXZ0"/>
<evidence type="ECO:0000313" key="6">
    <source>
        <dbReference type="Proteomes" id="UP000050795"/>
    </source>
</evidence>
<proteinExistence type="inferred from homology"/>
<feature type="repeat" description="WD" evidence="5">
    <location>
        <begin position="131"/>
        <end position="172"/>
    </location>
</feature>
<reference evidence="7" key="2">
    <citation type="submission" date="2023-11" db="UniProtKB">
        <authorList>
            <consortium name="WormBaseParasite"/>
        </authorList>
    </citation>
    <scope>IDENTIFICATION</scope>
</reference>
<dbReference type="InterPro" id="IPR001680">
    <property type="entry name" value="WD40_rpt"/>
</dbReference>
<evidence type="ECO:0000256" key="3">
    <source>
        <dbReference type="ARBA" id="ARBA00022942"/>
    </source>
</evidence>
<dbReference type="PANTHER" id="PTHR19857">
    <property type="entry name" value="MITOCHONDRIAL DIVISION PROTEIN 1-RELATED"/>
    <property type="match status" value="1"/>
</dbReference>
<dbReference type="InterPro" id="IPR015943">
    <property type="entry name" value="WD40/YVTN_repeat-like_dom_sf"/>
</dbReference>
<keyword evidence="6" id="KW-1185">Reference proteome</keyword>
<dbReference type="PROSITE" id="PS50294">
    <property type="entry name" value="WD_REPEATS_REGION"/>
    <property type="match status" value="1"/>
</dbReference>
<dbReference type="InterPro" id="IPR036322">
    <property type="entry name" value="WD40_repeat_dom_sf"/>
</dbReference>
<organism evidence="6 7">
    <name type="scientific">Trichobilharzia regenti</name>
    <name type="common">Nasal bird schistosome</name>
    <dbReference type="NCBI Taxonomy" id="157069"/>
    <lineage>
        <taxon>Eukaryota</taxon>
        <taxon>Metazoa</taxon>
        <taxon>Spiralia</taxon>
        <taxon>Lophotrochozoa</taxon>
        <taxon>Platyhelminthes</taxon>
        <taxon>Trematoda</taxon>
        <taxon>Digenea</taxon>
        <taxon>Strigeidida</taxon>
        <taxon>Schistosomatoidea</taxon>
        <taxon>Schistosomatidae</taxon>
        <taxon>Trichobilharzia</taxon>
    </lineage>
</organism>
<evidence type="ECO:0000256" key="5">
    <source>
        <dbReference type="PROSITE-ProRule" id="PRU00221"/>
    </source>
</evidence>
<accession>A0AA85IXZ0</accession>
<comment type="similarity">
    <text evidence="4">Belongs to the WD repeat PAAF1/RPN14 family.</text>
</comment>
<reference evidence="6" key="1">
    <citation type="submission" date="2022-06" db="EMBL/GenBank/DDBJ databases">
        <authorList>
            <person name="Berger JAMES D."/>
            <person name="Berger JAMES D."/>
        </authorList>
    </citation>
    <scope>NUCLEOTIDE SEQUENCE [LARGE SCALE GENOMIC DNA]</scope>
</reference>
<dbReference type="InterPro" id="IPR051179">
    <property type="entry name" value="WD_repeat_multifunction"/>
</dbReference>
<dbReference type="GO" id="GO:0000502">
    <property type="term" value="C:proteasome complex"/>
    <property type="evidence" value="ECO:0007669"/>
    <property type="project" value="UniProtKB-KW"/>
</dbReference>
<dbReference type="Pfam" id="PF00400">
    <property type="entry name" value="WD40"/>
    <property type="match status" value="1"/>
</dbReference>
<keyword evidence="3" id="KW-0647">Proteasome</keyword>
<name>A0AA85IXZ0_TRIRE</name>
<evidence type="ECO:0000313" key="7">
    <source>
        <dbReference type="WBParaSite" id="TREG1_116890.1"/>
    </source>
</evidence>
<evidence type="ECO:0000256" key="4">
    <source>
        <dbReference type="ARBA" id="ARBA00038321"/>
    </source>
</evidence>
<evidence type="ECO:0000256" key="1">
    <source>
        <dbReference type="ARBA" id="ARBA00022574"/>
    </source>
</evidence>
<protein>
    <recommendedName>
        <fullName evidence="8">WD_REPEATS_REGION domain-containing protein</fullName>
    </recommendedName>
</protein>
<dbReference type="Proteomes" id="UP000050795">
    <property type="component" value="Unassembled WGS sequence"/>
</dbReference>